<feature type="compositionally biased region" description="Polar residues" evidence="7">
    <location>
        <begin position="886"/>
        <end position="898"/>
    </location>
</feature>
<feature type="domain" description="CSC1/OSCA1-like 7TM region" evidence="9">
    <location>
        <begin position="397"/>
        <end position="663"/>
    </location>
</feature>
<evidence type="ECO:0000259" key="10">
    <source>
        <dbReference type="Pfam" id="PF13967"/>
    </source>
</evidence>
<feature type="domain" description="CSC1/OSCA1-like cytosolic" evidence="11">
    <location>
        <begin position="201"/>
        <end position="385"/>
    </location>
</feature>
<dbReference type="GO" id="GO:0005227">
    <property type="term" value="F:calcium-activated cation channel activity"/>
    <property type="evidence" value="ECO:0007669"/>
    <property type="project" value="InterPro"/>
</dbReference>
<evidence type="ECO:0000256" key="3">
    <source>
        <dbReference type="ARBA" id="ARBA00022448"/>
    </source>
</evidence>
<feature type="transmembrane region" description="Helical" evidence="8">
    <location>
        <begin position="616"/>
        <end position="634"/>
    </location>
</feature>
<dbReference type="Proteomes" id="UP000243876">
    <property type="component" value="Unassembled WGS sequence"/>
</dbReference>
<keyword evidence="3" id="KW-0813">Transport</keyword>
<proteinExistence type="inferred from homology"/>
<evidence type="ECO:0000256" key="5">
    <source>
        <dbReference type="ARBA" id="ARBA00022989"/>
    </source>
</evidence>
<dbReference type="AlphaFoldDB" id="A0A0D6ESH6"/>
<dbReference type="Pfam" id="PF02714">
    <property type="entry name" value="RSN1_7TM"/>
    <property type="match status" value="1"/>
</dbReference>
<evidence type="ECO:0000313" key="13">
    <source>
        <dbReference type="Proteomes" id="UP000243876"/>
    </source>
</evidence>
<dbReference type="GO" id="GO:0005886">
    <property type="term" value="C:plasma membrane"/>
    <property type="evidence" value="ECO:0007669"/>
    <property type="project" value="TreeGrafter"/>
</dbReference>
<feature type="transmembrane region" description="Helical" evidence="8">
    <location>
        <begin position="27"/>
        <end position="48"/>
    </location>
</feature>
<evidence type="ECO:0000256" key="4">
    <source>
        <dbReference type="ARBA" id="ARBA00022692"/>
    </source>
</evidence>
<evidence type="ECO:0000256" key="8">
    <source>
        <dbReference type="SAM" id="Phobius"/>
    </source>
</evidence>
<sequence length="1068" mass="118909">MSTAADAAQSLVASFNNKLNKVAPGAVGIQLALMAVVGLAALAAFSVLRPNNSVVYQPKVKYSDDEKRPPKIGKGIADWVPPIIHATEADLMQTIGLDAVAFLRFLRMCRNMFICIAVLCCAILIPVNVVYNLRNVASENRNYLLMLTMENVKGNYLWAHVVGTYLLTALVFFFVWRNYEAIVQLRWQWFRSPAYQDSLHARSLLITQVSKKSQTDDGLAALLSSLSIPYPTTAVHIGRRVGALPALIKKHNEAVKDLEGVLTRYFKNPDRLPTSRPLKRIGGFAGCVGGRKVDAIDYLTEKIQRLDERIEEEQRRVELRTACVGSRREQVARQQIQERKAENYGFASFESVPYAHIVAKTLRGKRRQGAHFELAPQPVDIIWENLTMGDGARTKNKFFGGVLLILLCGLYTIPLIAVALSAYVDFINTWVNDYAWLFSAFVGIVPPLLTLLLQMTLPIIIRWIASLQGATTHSQSDRIVTARYSAFLFITQFIIFSLLGVIVQIISQVVVEVQGHASTSKIFDYLSTIPDKLQSTYMIQSNYWLTVFPLRGASALFDLAQIISLLLVWFRTRAFGRTPREIREWTKPPVFDFPVYYSNHLLTVAVSLVYAPIAPLVVAFGAAAFGVSCWVYKYQLMYVNVTRSETGGRLWNVAINRVLMATVEVDEADGELLVVGQVLMHLFMAVSIGLSSNWFYAIALAPPVVAVVLFKILLDRKFDNRFRWYIPSEVEMAEVHLHHADARKNRLQKRFGHPTLHEPLFTPMLHKQVQHLLPTIYHGRIGQGKTNIDGHKVEHNTIGGLTFAMMDAHDLSVDRLAYLRERDDDAQTVTTAMTGHPARGGSTDDYFSARRAEYLKHGANLSRSSTPFNPGTPDELPYELQRMPTFDTTSPNASTENLIQYPPVYSSPPQLSRGSPRMGHQPNLSQSSFSTVGGGGGAAPGYTYDFPPATRPDSRASARASGGRTTPQQQDWRPQHGANRSQQSFSSFDFSAAVSPPAPVPTSRPGSRQQAYPPTQGGYQRPLFDPHSTATTPPAAEETLATTYPEFSGTPNRYAPIDDGSNESPKRR</sequence>
<feature type="transmembrane region" description="Helical" evidence="8">
    <location>
        <begin position="694"/>
        <end position="714"/>
    </location>
</feature>
<dbReference type="PANTHER" id="PTHR13018">
    <property type="entry name" value="PROBABLE MEMBRANE PROTEIN DUF221-RELATED"/>
    <property type="match status" value="1"/>
</dbReference>
<dbReference type="EMBL" id="CENE01000035">
    <property type="protein sequence ID" value="CEQ42768.1"/>
    <property type="molecule type" value="Genomic_DNA"/>
</dbReference>
<feature type="compositionally biased region" description="Polar residues" evidence="7">
    <location>
        <begin position="922"/>
        <end position="931"/>
    </location>
</feature>
<keyword evidence="5 8" id="KW-1133">Transmembrane helix</keyword>
<feature type="compositionally biased region" description="Polar residues" evidence="7">
    <location>
        <begin position="963"/>
        <end position="972"/>
    </location>
</feature>
<feature type="non-terminal residue" evidence="12">
    <location>
        <position position="1"/>
    </location>
</feature>
<keyword evidence="13" id="KW-1185">Reference proteome</keyword>
<dbReference type="OrthoDB" id="2150324at2759"/>
<evidence type="ECO:0000256" key="6">
    <source>
        <dbReference type="ARBA" id="ARBA00023136"/>
    </source>
</evidence>
<evidence type="ECO:0000259" key="11">
    <source>
        <dbReference type="Pfam" id="PF14703"/>
    </source>
</evidence>
<feature type="region of interest" description="Disordered" evidence="7">
    <location>
        <begin position="885"/>
        <end position="1068"/>
    </location>
</feature>
<dbReference type="Pfam" id="PF13967">
    <property type="entry name" value="RSN1_TM"/>
    <property type="match status" value="1"/>
</dbReference>
<dbReference type="Pfam" id="PF14703">
    <property type="entry name" value="PHM7_cyt"/>
    <property type="match status" value="1"/>
</dbReference>
<gene>
    <name evidence="12" type="primary">SPOSA6832_04625</name>
</gene>
<feature type="transmembrane region" description="Helical" evidence="8">
    <location>
        <begin position="112"/>
        <end position="131"/>
    </location>
</feature>
<keyword evidence="4 8" id="KW-0812">Transmembrane</keyword>
<feature type="transmembrane region" description="Helical" evidence="8">
    <location>
        <begin position="436"/>
        <end position="465"/>
    </location>
</feature>
<feature type="compositionally biased region" description="Low complexity" evidence="7">
    <location>
        <begin position="1029"/>
        <end position="1046"/>
    </location>
</feature>
<evidence type="ECO:0000313" key="12">
    <source>
        <dbReference type="EMBL" id="CEQ42768.1"/>
    </source>
</evidence>
<dbReference type="InterPro" id="IPR027815">
    <property type="entry name" value="CSC1/OSCA1-like_cyt"/>
</dbReference>
<name>A0A0D6ESH6_SPOSA</name>
<protein>
    <submittedName>
        <fullName evidence="12">SPOSA6832_04625-mRNA-1:cds</fullName>
    </submittedName>
</protein>
<evidence type="ECO:0000256" key="2">
    <source>
        <dbReference type="ARBA" id="ARBA00007779"/>
    </source>
</evidence>
<feature type="transmembrane region" description="Helical" evidence="8">
    <location>
        <begin position="156"/>
        <end position="176"/>
    </location>
</feature>
<dbReference type="PANTHER" id="PTHR13018:SF149">
    <property type="entry name" value="DOMAIN PROTEIN, PUTATIVE (AFU_ORTHOLOGUE AFUA_3G11660)-RELATED"/>
    <property type="match status" value="1"/>
</dbReference>
<feature type="transmembrane region" description="Helical" evidence="8">
    <location>
        <begin position="398"/>
        <end position="424"/>
    </location>
</feature>
<accession>A0A0D6ESH6</accession>
<feature type="transmembrane region" description="Helical" evidence="8">
    <location>
        <begin position="548"/>
        <end position="570"/>
    </location>
</feature>
<feature type="domain" description="CSC1/OSCA1-like N-terminal transmembrane" evidence="10">
    <location>
        <begin position="27"/>
        <end position="178"/>
    </location>
</feature>
<feature type="compositionally biased region" description="Low complexity" evidence="7">
    <location>
        <begin position="980"/>
        <end position="995"/>
    </location>
</feature>
<keyword evidence="6 8" id="KW-0472">Membrane</keyword>
<evidence type="ECO:0000259" key="9">
    <source>
        <dbReference type="Pfam" id="PF02714"/>
    </source>
</evidence>
<dbReference type="InterPro" id="IPR045122">
    <property type="entry name" value="Csc1-like"/>
</dbReference>
<feature type="transmembrane region" description="Helical" evidence="8">
    <location>
        <begin position="486"/>
        <end position="506"/>
    </location>
</feature>
<dbReference type="InterPro" id="IPR003864">
    <property type="entry name" value="CSC1/OSCA1-like_7TM"/>
</dbReference>
<evidence type="ECO:0000256" key="1">
    <source>
        <dbReference type="ARBA" id="ARBA00004141"/>
    </source>
</evidence>
<reference evidence="13" key="1">
    <citation type="submission" date="2015-02" db="EMBL/GenBank/DDBJ databases">
        <authorList>
            <person name="Gon?alves P."/>
        </authorList>
    </citation>
    <scope>NUCLEOTIDE SEQUENCE [LARGE SCALE GENOMIC DNA]</scope>
</reference>
<comment type="similarity">
    <text evidence="2">Belongs to the CSC1 (TC 1.A.17) family.</text>
</comment>
<comment type="subcellular location">
    <subcellularLocation>
        <location evidence="1">Membrane</location>
        <topology evidence="1">Multi-pass membrane protein</topology>
    </subcellularLocation>
</comment>
<dbReference type="InterPro" id="IPR032880">
    <property type="entry name" value="CSC1/OSCA1-like_N"/>
</dbReference>
<evidence type="ECO:0000256" key="7">
    <source>
        <dbReference type="SAM" id="MobiDB-lite"/>
    </source>
</evidence>
<organism evidence="12 13">
    <name type="scientific">Sporidiobolus salmonicolor</name>
    <name type="common">Yeast-like fungus</name>
    <name type="synonym">Sporobolomyces salmonicolor</name>
    <dbReference type="NCBI Taxonomy" id="5005"/>
    <lineage>
        <taxon>Eukaryota</taxon>
        <taxon>Fungi</taxon>
        <taxon>Dikarya</taxon>
        <taxon>Basidiomycota</taxon>
        <taxon>Pucciniomycotina</taxon>
        <taxon>Microbotryomycetes</taxon>
        <taxon>Sporidiobolales</taxon>
        <taxon>Sporidiobolaceae</taxon>
        <taxon>Sporobolomyces</taxon>
    </lineage>
</organism>